<evidence type="ECO:0008006" key="3">
    <source>
        <dbReference type="Google" id="ProtNLM"/>
    </source>
</evidence>
<organism evidence="1 2">
    <name type="scientific">Fredinandcohnia salidurans</name>
    <dbReference type="NCBI Taxonomy" id="2595041"/>
    <lineage>
        <taxon>Bacteria</taxon>
        <taxon>Bacillati</taxon>
        <taxon>Bacillota</taxon>
        <taxon>Bacilli</taxon>
        <taxon>Bacillales</taxon>
        <taxon>Bacillaceae</taxon>
        <taxon>Fredinandcohnia</taxon>
    </lineage>
</organism>
<sequence>MRTVAALLVIVIVVCVTLLFWNNKSLSPTQAFIEKWLMNSNGTIATYVLPDEEFDTDLAKGREALSESLGLWMQYAIVADDQKLFEKAYQTLVAYFMEEDGFIYWKLNELGTSEVYTNALVDDLRIMEALLQAQKKWGGDYGATAVNIGEFWKNQSQSGFLTDYYDSQYGYSGKTLSLSYIDPVAIESMWERGLLDEETAQRTIGILREAPIKAGFYPKSYGARGYRFAEEVHMVDQALAAYHQAKVGIVSEDFLEFVRKEMSEGVVYGRYKLGNGQPTVEYESPSVYGFLLMYSMEIGEKELAEQIYRRMIAFRNDDKDSPFYGGYSVDKSGNTHVFDNLVPMLAEQVYLGR</sequence>
<dbReference type="InterPro" id="IPR012341">
    <property type="entry name" value="6hp_glycosidase-like_sf"/>
</dbReference>
<accession>A0ABW4MQD8</accession>
<reference evidence="2" key="1">
    <citation type="journal article" date="2019" name="Int. J. Syst. Evol. Microbiol.">
        <title>The Global Catalogue of Microorganisms (GCM) 10K type strain sequencing project: providing services to taxonomists for standard genome sequencing and annotation.</title>
        <authorList>
            <consortium name="The Broad Institute Genomics Platform"/>
            <consortium name="The Broad Institute Genome Sequencing Center for Infectious Disease"/>
            <person name="Wu L."/>
            <person name="Ma J."/>
        </authorList>
    </citation>
    <scope>NUCLEOTIDE SEQUENCE [LARGE SCALE GENOMIC DNA]</scope>
    <source>
        <strain evidence="2">CCUG 15531</strain>
    </source>
</reference>
<dbReference type="Proteomes" id="UP001597227">
    <property type="component" value="Unassembled WGS sequence"/>
</dbReference>
<keyword evidence="2" id="KW-1185">Reference proteome</keyword>
<evidence type="ECO:0000313" key="1">
    <source>
        <dbReference type="EMBL" id="MFD1780196.1"/>
    </source>
</evidence>
<dbReference type="SUPFAM" id="SSF48208">
    <property type="entry name" value="Six-hairpin glycosidases"/>
    <property type="match status" value="1"/>
</dbReference>
<comment type="caution">
    <text evidence="1">The sequence shown here is derived from an EMBL/GenBank/DDBJ whole genome shotgun (WGS) entry which is preliminary data.</text>
</comment>
<name>A0ABW4MQD8_9BACI</name>
<dbReference type="Gene3D" id="1.50.10.10">
    <property type="match status" value="1"/>
</dbReference>
<protein>
    <recommendedName>
        <fullName evidence="3">Glycosyl hydrolase</fullName>
    </recommendedName>
</protein>
<evidence type="ECO:0000313" key="2">
    <source>
        <dbReference type="Proteomes" id="UP001597227"/>
    </source>
</evidence>
<proteinExistence type="predicted"/>
<dbReference type="EMBL" id="JBHUEK010000025">
    <property type="protein sequence ID" value="MFD1780196.1"/>
    <property type="molecule type" value="Genomic_DNA"/>
</dbReference>
<dbReference type="RefSeq" id="WP_388039778.1">
    <property type="nucleotide sequence ID" value="NZ_JBHUEK010000025.1"/>
</dbReference>
<dbReference type="InterPro" id="IPR008928">
    <property type="entry name" value="6-hairpin_glycosidase_sf"/>
</dbReference>
<gene>
    <name evidence="1" type="ORF">ACFSFW_16145</name>
</gene>